<dbReference type="AlphaFoldDB" id="A0A8T3E0Q8"/>
<keyword evidence="6" id="KW-0472">Membrane</keyword>
<organism evidence="7 8">
    <name type="scientific">Albula goreensis</name>
    <dbReference type="NCBI Taxonomy" id="1534307"/>
    <lineage>
        <taxon>Eukaryota</taxon>
        <taxon>Metazoa</taxon>
        <taxon>Chordata</taxon>
        <taxon>Craniata</taxon>
        <taxon>Vertebrata</taxon>
        <taxon>Euteleostomi</taxon>
        <taxon>Actinopterygii</taxon>
        <taxon>Neopterygii</taxon>
        <taxon>Teleostei</taxon>
        <taxon>Albuliformes</taxon>
        <taxon>Albulidae</taxon>
        <taxon>Albula</taxon>
    </lineage>
</organism>
<dbReference type="Gene3D" id="3.40.50.150">
    <property type="entry name" value="Vaccinia Virus protein VP39"/>
    <property type="match status" value="1"/>
</dbReference>
<protein>
    <submittedName>
        <fullName evidence="7">Uncharacterized protein</fullName>
    </submittedName>
</protein>
<sequence>MSDGNYYTISPTGLGIELSVTAFVRSELVETHFRYCALRGSSNCVMEDTIEVILQDRDRELLRPQTSPTLAGLAGALLAGLYGLWTMFALPGFRKVPIRLKVPYLPSSVAQTNNVMKLLEGREGPLADLGSGDGRLVLAACSMGMQCTGFEINSLLLAYSRCRALWRGVAPSQAQFINSDFWKTDLSRYRNVTVFLAPGVMEVLEEKLLKELPCGARVVACRFPFPSWAPSASEGSGLDQVWAYDITADLTATHTPAPPTRCPPAANQSQQILHH</sequence>
<dbReference type="SUPFAM" id="SSF53335">
    <property type="entry name" value="S-adenosyl-L-methionine-dependent methyltransferases"/>
    <property type="match status" value="1"/>
</dbReference>
<evidence type="ECO:0000256" key="5">
    <source>
        <dbReference type="SAM" id="MobiDB-lite"/>
    </source>
</evidence>
<feature type="transmembrane region" description="Helical" evidence="6">
    <location>
        <begin position="70"/>
        <end position="90"/>
    </location>
</feature>
<evidence type="ECO:0000313" key="8">
    <source>
        <dbReference type="Proteomes" id="UP000829720"/>
    </source>
</evidence>
<name>A0A8T3E0Q8_9TELE</name>
<keyword evidence="2" id="KW-0489">Methyltransferase</keyword>
<dbReference type="OrthoDB" id="66144at2759"/>
<dbReference type="EMBL" id="JAERUA010000004">
    <property type="protein sequence ID" value="KAI1900145.1"/>
    <property type="molecule type" value="Genomic_DNA"/>
</dbReference>
<keyword evidence="4" id="KW-0949">S-adenosyl-L-methionine</keyword>
<evidence type="ECO:0000256" key="1">
    <source>
        <dbReference type="ARBA" id="ARBA00010633"/>
    </source>
</evidence>
<keyword evidence="8" id="KW-1185">Reference proteome</keyword>
<dbReference type="GO" id="GO:0016279">
    <property type="term" value="F:protein-lysine N-methyltransferase activity"/>
    <property type="evidence" value="ECO:0007669"/>
    <property type="project" value="InterPro"/>
</dbReference>
<evidence type="ECO:0000256" key="3">
    <source>
        <dbReference type="ARBA" id="ARBA00022679"/>
    </source>
</evidence>
<evidence type="ECO:0000256" key="6">
    <source>
        <dbReference type="SAM" id="Phobius"/>
    </source>
</evidence>
<dbReference type="PANTHER" id="PTHR13610">
    <property type="entry name" value="METHYLTRANSFERASE DOMAIN-CONTAINING PROTEIN"/>
    <property type="match status" value="1"/>
</dbReference>
<dbReference type="Proteomes" id="UP000829720">
    <property type="component" value="Unassembled WGS sequence"/>
</dbReference>
<dbReference type="GO" id="GO:1905706">
    <property type="term" value="P:regulation of mitochondrial ATP synthesis coupled proton transport"/>
    <property type="evidence" value="ECO:0007669"/>
    <property type="project" value="TreeGrafter"/>
</dbReference>
<dbReference type="InterPro" id="IPR026170">
    <property type="entry name" value="FAM173A/B"/>
</dbReference>
<comment type="similarity">
    <text evidence="1">Belongs to the ANT/ATPSC lysine N-methyltransferase family.</text>
</comment>
<evidence type="ECO:0000313" key="7">
    <source>
        <dbReference type="EMBL" id="KAI1900145.1"/>
    </source>
</evidence>
<evidence type="ECO:0000256" key="2">
    <source>
        <dbReference type="ARBA" id="ARBA00022603"/>
    </source>
</evidence>
<comment type="caution">
    <text evidence="7">The sequence shown here is derived from an EMBL/GenBank/DDBJ whole genome shotgun (WGS) entry which is preliminary data.</text>
</comment>
<reference evidence="7" key="1">
    <citation type="submission" date="2021-01" db="EMBL/GenBank/DDBJ databases">
        <authorList>
            <person name="Zahm M."/>
            <person name="Roques C."/>
            <person name="Cabau C."/>
            <person name="Klopp C."/>
            <person name="Donnadieu C."/>
            <person name="Jouanno E."/>
            <person name="Lampietro C."/>
            <person name="Louis A."/>
            <person name="Herpin A."/>
            <person name="Echchiki A."/>
            <person name="Berthelot C."/>
            <person name="Parey E."/>
            <person name="Roest-Crollius H."/>
            <person name="Braasch I."/>
            <person name="Postlethwait J."/>
            <person name="Bobe J."/>
            <person name="Montfort J."/>
            <person name="Bouchez O."/>
            <person name="Begum T."/>
            <person name="Mejri S."/>
            <person name="Adams A."/>
            <person name="Chen W.-J."/>
            <person name="Guiguen Y."/>
        </authorList>
    </citation>
    <scope>NUCLEOTIDE SEQUENCE</scope>
    <source>
        <tissue evidence="7">Blood</tissue>
    </source>
</reference>
<accession>A0A8T3E0Q8</accession>
<proteinExistence type="inferred from homology"/>
<dbReference type="PANTHER" id="PTHR13610:SF18">
    <property type="entry name" value="SI:DKEY-190G11.3"/>
    <property type="match status" value="1"/>
</dbReference>
<feature type="region of interest" description="Disordered" evidence="5">
    <location>
        <begin position="255"/>
        <end position="275"/>
    </location>
</feature>
<dbReference type="InterPro" id="IPR029063">
    <property type="entry name" value="SAM-dependent_MTases_sf"/>
</dbReference>
<keyword evidence="6" id="KW-0812">Transmembrane</keyword>
<keyword evidence="6" id="KW-1133">Transmembrane helix</keyword>
<dbReference type="GO" id="GO:0005739">
    <property type="term" value="C:mitochondrion"/>
    <property type="evidence" value="ECO:0007669"/>
    <property type="project" value="TreeGrafter"/>
</dbReference>
<gene>
    <name evidence="7" type="ORF">AGOR_G00047000</name>
</gene>
<dbReference type="GO" id="GO:0032259">
    <property type="term" value="P:methylation"/>
    <property type="evidence" value="ECO:0007669"/>
    <property type="project" value="UniProtKB-KW"/>
</dbReference>
<keyword evidence="3" id="KW-0808">Transferase</keyword>
<evidence type="ECO:0000256" key="4">
    <source>
        <dbReference type="ARBA" id="ARBA00022691"/>
    </source>
</evidence>